<dbReference type="InterPro" id="IPR011006">
    <property type="entry name" value="CheY-like_superfamily"/>
</dbReference>
<dbReference type="PANTHER" id="PTHR44591">
    <property type="entry name" value="STRESS RESPONSE REGULATOR PROTEIN 1"/>
    <property type="match status" value="1"/>
</dbReference>
<dbReference type="SMART" id="SM00448">
    <property type="entry name" value="REC"/>
    <property type="match status" value="1"/>
</dbReference>
<dbReference type="SUPFAM" id="SSF52172">
    <property type="entry name" value="CheY-like"/>
    <property type="match status" value="1"/>
</dbReference>
<sequence>MATLLLVDDDRNFLRALRLVFELDGYRVLTAHDGADAWALATAERPGAIVTDLMMPGIDGLELCRRLKAEWSTLRIPIVMLTATFPLPARGDRPWDVLLSKPVSAALLRRVVDSLTGGNAGDKTAAPEAHTHGRESASAPKRDLMER</sequence>
<organism evidence="5 6">
    <name type="scientific">Paraburkholderia kururiensis</name>
    <dbReference type="NCBI Taxonomy" id="984307"/>
    <lineage>
        <taxon>Bacteria</taxon>
        <taxon>Pseudomonadati</taxon>
        <taxon>Pseudomonadota</taxon>
        <taxon>Betaproteobacteria</taxon>
        <taxon>Burkholderiales</taxon>
        <taxon>Burkholderiaceae</taxon>
        <taxon>Paraburkholderia</taxon>
    </lineage>
</organism>
<evidence type="ECO:0000256" key="1">
    <source>
        <dbReference type="ARBA" id="ARBA00022553"/>
    </source>
</evidence>
<evidence type="ECO:0000313" key="5">
    <source>
        <dbReference type="EMBL" id="WQD79272.1"/>
    </source>
</evidence>
<feature type="region of interest" description="Disordered" evidence="3">
    <location>
        <begin position="118"/>
        <end position="147"/>
    </location>
</feature>
<evidence type="ECO:0000259" key="4">
    <source>
        <dbReference type="PROSITE" id="PS50110"/>
    </source>
</evidence>
<dbReference type="Pfam" id="PF00072">
    <property type="entry name" value="Response_reg"/>
    <property type="match status" value="1"/>
</dbReference>
<gene>
    <name evidence="5" type="ORF">U0042_06095</name>
</gene>
<dbReference type="Gene3D" id="3.40.50.2300">
    <property type="match status" value="1"/>
</dbReference>
<dbReference type="CDD" id="cd17574">
    <property type="entry name" value="REC_OmpR"/>
    <property type="match status" value="1"/>
</dbReference>
<evidence type="ECO:0000256" key="3">
    <source>
        <dbReference type="SAM" id="MobiDB-lite"/>
    </source>
</evidence>
<dbReference type="PROSITE" id="PS50110">
    <property type="entry name" value="RESPONSE_REGULATORY"/>
    <property type="match status" value="1"/>
</dbReference>
<name>A0ABZ0WPF8_9BURK</name>
<protein>
    <submittedName>
        <fullName evidence="5">Response regulator</fullName>
    </submittedName>
</protein>
<dbReference type="Proteomes" id="UP001325479">
    <property type="component" value="Chromosome"/>
</dbReference>
<evidence type="ECO:0000256" key="2">
    <source>
        <dbReference type="PROSITE-ProRule" id="PRU00169"/>
    </source>
</evidence>
<dbReference type="EMBL" id="CP139965">
    <property type="protein sequence ID" value="WQD79272.1"/>
    <property type="molecule type" value="Genomic_DNA"/>
</dbReference>
<dbReference type="RefSeq" id="WP_114811666.1">
    <property type="nucleotide sequence ID" value="NZ_CP139965.1"/>
</dbReference>
<accession>A0ABZ0WPF8</accession>
<dbReference type="PANTHER" id="PTHR44591:SF3">
    <property type="entry name" value="RESPONSE REGULATORY DOMAIN-CONTAINING PROTEIN"/>
    <property type="match status" value="1"/>
</dbReference>
<feature type="modified residue" description="4-aspartylphosphate" evidence="2">
    <location>
        <position position="52"/>
    </location>
</feature>
<feature type="compositionally biased region" description="Basic and acidic residues" evidence="3">
    <location>
        <begin position="129"/>
        <end position="147"/>
    </location>
</feature>
<dbReference type="InterPro" id="IPR050595">
    <property type="entry name" value="Bact_response_regulator"/>
</dbReference>
<dbReference type="InterPro" id="IPR001789">
    <property type="entry name" value="Sig_transdc_resp-reg_receiver"/>
</dbReference>
<keyword evidence="6" id="KW-1185">Reference proteome</keyword>
<reference evidence="5 6" key="1">
    <citation type="submission" date="2023-12" db="EMBL/GenBank/DDBJ databases">
        <title>Genome sequencing and assembly of bacterial species from a model synthetic community.</title>
        <authorList>
            <person name="Hogle S.L."/>
        </authorList>
    </citation>
    <scope>NUCLEOTIDE SEQUENCE [LARGE SCALE GENOMIC DNA]</scope>
    <source>
        <strain evidence="5 6">HAMBI 2494</strain>
    </source>
</reference>
<evidence type="ECO:0000313" key="6">
    <source>
        <dbReference type="Proteomes" id="UP001325479"/>
    </source>
</evidence>
<feature type="domain" description="Response regulatory" evidence="4">
    <location>
        <begin position="3"/>
        <end position="116"/>
    </location>
</feature>
<proteinExistence type="predicted"/>
<keyword evidence="1 2" id="KW-0597">Phosphoprotein</keyword>